<keyword evidence="5" id="KW-1185">Reference proteome</keyword>
<dbReference type="PANTHER" id="PTHR10609:SF27">
    <property type="entry name" value="CN HYDROLASE DOMAIN-CONTAINING PROTEIN-RELATED"/>
    <property type="match status" value="1"/>
</dbReference>
<feature type="signal peptide" evidence="3">
    <location>
        <begin position="1"/>
        <end position="20"/>
    </location>
</feature>
<feature type="chain" id="PRO_5028258689" evidence="3">
    <location>
        <begin position="21"/>
        <end position="540"/>
    </location>
</feature>
<evidence type="ECO:0000256" key="3">
    <source>
        <dbReference type="SAM" id="SignalP"/>
    </source>
</evidence>
<dbReference type="Proteomes" id="UP000515146">
    <property type="component" value="Unplaced"/>
</dbReference>
<evidence type="ECO:0000259" key="4">
    <source>
        <dbReference type="PROSITE" id="PS50263"/>
    </source>
</evidence>
<dbReference type="SUPFAM" id="SSF56317">
    <property type="entry name" value="Carbon-nitrogen hydrolase"/>
    <property type="match status" value="1"/>
</dbReference>
<dbReference type="InterPro" id="IPR043957">
    <property type="entry name" value="Vanin_C"/>
</dbReference>
<keyword evidence="2" id="KW-0378">Hydrolase</keyword>
<dbReference type="PANTHER" id="PTHR10609">
    <property type="entry name" value="BIOTINIDASE-RELATED"/>
    <property type="match status" value="1"/>
</dbReference>
<dbReference type="GO" id="GO:0016787">
    <property type="term" value="F:hydrolase activity"/>
    <property type="evidence" value="ECO:0007669"/>
    <property type="project" value="UniProtKB-KW"/>
</dbReference>
<evidence type="ECO:0000313" key="5">
    <source>
        <dbReference type="Proteomes" id="UP000515146"/>
    </source>
</evidence>
<feature type="domain" description="CN hydrolase" evidence="4">
    <location>
        <begin position="37"/>
        <end position="302"/>
    </location>
</feature>
<gene>
    <name evidence="6" type="primary">LOC113793022</name>
</gene>
<dbReference type="InParanoid" id="A0A6P6Y350"/>
<accession>A0A6P6Y350</accession>
<protein>
    <submittedName>
        <fullName evidence="6">Vascular non-inflammatory molecule 3-like</fullName>
    </submittedName>
</protein>
<dbReference type="RefSeq" id="XP_027198789.1">
    <property type="nucleotide sequence ID" value="XM_027342988.1"/>
</dbReference>
<dbReference type="FunCoup" id="A0A6P6Y350">
    <property type="interactions" value="28"/>
</dbReference>
<dbReference type="InterPro" id="IPR036526">
    <property type="entry name" value="C-N_Hydrolase_sf"/>
</dbReference>
<evidence type="ECO:0000256" key="2">
    <source>
        <dbReference type="ARBA" id="ARBA00022801"/>
    </source>
</evidence>
<dbReference type="KEGG" id="dpte:113793022"/>
<dbReference type="Gene3D" id="3.60.110.10">
    <property type="entry name" value="Carbon-nitrogen hydrolase"/>
    <property type="match status" value="1"/>
</dbReference>
<evidence type="ECO:0000256" key="1">
    <source>
        <dbReference type="ARBA" id="ARBA00008225"/>
    </source>
</evidence>
<dbReference type="Pfam" id="PF19018">
    <property type="entry name" value="Vanin_C"/>
    <property type="match status" value="1"/>
</dbReference>
<dbReference type="OrthoDB" id="6419659at2759"/>
<keyword evidence="3" id="KW-0732">Signal</keyword>
<evidence type="ECO:0000313" key="6">
    <source>
        <dbReference type="RefSeq" id="XP_027198789.1"/>
    </source>
</evidence>
<sequence>MQPIRCWLLLLLVTIIGIEAKSAPEGCFRAAVLDHVHQTDARHLSNTAKIIDLNFKVYEDAAALAKKQGADIIVFPENGLIYSILSREKADEFASDIPDAEVNACTLDSKFVYNRLACLAQKHQMFVVADLIDRKSCEELGINNVSDSCPADKKFLFNTAVLFDRQGKLLGRYHKMHLFGEISMNPPPKPELLVIDTELGRLGMQICFDMIFKTPGYLLAQENKFDTMLFPTWWFDESPMLSSSQYQMAWAFGNNVTLLASNIHRIEVGSRGSGIYVGPHRTLAAALYDDSVERLVLANVPIKPKETDQSACPLDSEIIEVPQQIPIPKSVKYHHQNLNLKDVTLLQLSSNESEVHLCHKGVCCQFEYRLAMKDQPQESWVDRVPLLANMLHYLTPEERYYLLIANRTRPGAYPWSEEFCAVVVCPSSRWNFGKMQKDCSKIGSNQELSSRFVHAKLRGKFSEDTAVYPSAVGSKNQLIYPENKWKFWKVNVPNEPEYFIELGAKDNSESRAMELGALVLYGRNYNRDPRYEQKALPINL</sequence>
<dbReference type="InterPro" id="IPR040154">
    <property type="entry name" value="Biotinidase/VNN"/>
</dbReference>
<comment type="similarity">
    <text evidence="1">Belongs to the carbon-nitrogen hydrolase superfamily. BTD/VNN family.</text>
</comment>
<name>A0A6P6Y350_DERPT</name>
<organism evidence="5 6">
    <name type="scientific">Dermatophagoides pteronyssinus</name>
    <name type="common">European house dust mite</name>
    <dbReference type="NCBI Taxonomy" id="6956"/>
    <lineage>
        <taxon>Eukaryota</taxon>
        <taxon>Metazoa</taxon>
        <taxon>Ecdysozoa</taxon>
        <taxon>Arthropoda</taxon>
        <taxon>Chelicerata</taxon>
        <taxon>Arachnida</taxon>
        <taxon>Acari</taxon>
        <taxon>Acariformes</taxon>
        <taxon>Sarcoptiformes</taxon>
        <taxon>Astigmata</taxon>
        <taxon>Psoroptidia</taxon>
        <taxon>Analgoidea</taxon>
        <taxon>Pyroglyphidae</taxon>
        <taxon>Dermatophagoidinae</taxon>
        <taxon>Dermatophagoides</taxon>
    </lineage>
</organism>
<dbReference type="InterPro" id="IPR003010">
    <property type="entry name" value="C-N_Hydrolase"/>
</dbReference>
<dbReference type="Pfam" id="PF00795">
    <property type="entry name" value="CN_hydrolase"/>
    <property type="match status" value="1"/>
</dbReference>
<reference evidence="6" key="1">
    <citation type="submission" date="2025-08" db="UniProtKB">
        <authorList>
            <consortium name="RefSeq"/>
        </authorList>
    </citation>
    <scope>IDENTIFICATION</scope>
    <source>
        <strain evidence="6">Airmid</strain>
    </source>
</reference>
<dbReference type="AlphaFoldDB" id="A0A6P6Y350"/>
<dbReference type="PROSITE" id="PS50263">
    <property type="entry name" value="CN_HYDROLASE"/>
    <property type="match status" value="1"/>
</dbReference>
<proteinExistence type="inferred from homology"/>